<gene>
    <name evidence="4" type="ORF">PVAP13_7KG381700</name>
</gene>
<feature type="transmembrane region" description="Helical" evidence="2">
    <location>
        <begin position="208"/>
        <end position="228"/>
    </location>
</feature>
<dbReference type="AlphaFoldDB" id="A0A8T0QRC3"/>
<accession>A0A8T0QRC3</accession>
<reference evidence="4" key="1">
    <citation type="submission" date="2020-05" db="EMBL/GenBank/DDBJ databases">
        <title>WGS assembly of Panicum virgatum.</title>
        <authorList>
            <person name="Lovell J.T."/>
            <person name="Jenkins J."/>
            <person name="Shu S."/>
            <person name="Juenger T.E."/>
            <person name="Schmutz J."/>
        </authorList>
    </citation>
    <scope>NUCLEOTIDE SEQUENCE</scope>
    <source>
        <strain evidence="4">AP13</strain>
    </source>
</reference>
<evidence type="ECO:0000256" key="1">
    <source>
        <dbReference type="SAM" id="MobiDB-lite"/>
    </source>
</evidence>
<organism evidence="4 5">
    <name type="scientific">Panicum virgatum</name>
    <name type="common">Blackwell switchgrass</name>
    <dbReference type="NCBI Taxonomy" id="38727"/>
    <lineage>
        <taxon>Eukaryota</taxon>
        <taxon>Viridiplantae</taxon>
        <taxon>Streptophyta</taxon>
        <taxon>Embryophyta</taxon>
        <taxon>Tracheophyta</taxon>
        <taxon>Spermatophyta</taxon>
        <taxon>Magnoliopsida</taxon>
        <taxon>Liliopsida</taxon>
        <taxon>Poales</taxon>
        <taxon>Poaceae</taxon>
        <taxon>PACMAD clade</taxon>
        <taxon>Panicoideae</taxon>
        <taxon>Panicodae</taxon>
        <taxon>Paniceae</taxon>
        <taxon>Panicinae</taxon>
        <taxon>Panicum</taxon>
        <taxon>Panicum sect. Hiantes</taxon>
    </lineage>
</organism>
<dbReference type="EMBL" id="CM029049">
    <property type="protein sequence ID" value="KAG2575613.1"/>
    <property type="molecule type" value="Genomic_DNA"/>
</dbReference>
<dbReference type="Proteomes" id="UP000823388">
    <property type="component" value="Chromosome 7K"/>
</dbReference>
<feature type="region of interest" description="Disordered" evidence="1">
    <location>
        <begin position="53"/>
        <end position="102"/>
    </location>
</feature>
<dbReference type="InterPro" id="IPR040115">
    <property type="entry name" value="Lnp"/>
</dbReference>
<dbReference type="InterPro" id="IPR019273">
    <property type="entry name" value="Lunapark_Znf"/>
</dbReference>
<dbReference type="GO" id="GO:0071782">
    <property type="term" value="C:endoplasmic reticulum tubular network"/>
    <property type="evidence" value="ECO:0007669"/>
    <property type="project" value="TreeGrafter"/>
</dbReference>
<feature type="compositionally biased region" description="Polar residues" evidence="1">
    <location>
        <begin position="64"/>
        <end position="77"/>
    </location>
</feature>
<sequence length="533" mass="57662">MDLVYLAKEEPQHDRAPPVKKLGKRVTRTTDPAAPRLSFFLLPFLPRLGLGLRLSGPPQKRASTKQSSIPRSRSNRGAHQGSARGESAASRQPPAFPIGHRPDELEAFYRRVPLIGSDPTRLRSTPSMAEGDAPAAAPAVVTASPRSPMPPETPATLKRRQRGLVSRVWKGIFGGREDVEKLLQALSKEEEAVRARLRRRARASRNSAHNVLALAAALEIVAVGYAIMTTRSPDLSWQMRAVRVLPMFLVPALAALIYSTITRLTKMLDNRDQHTLEKLRTERQAKIDELKERTNYYTTQQLIQRYDLDPAAKAAAATVLASKLGADSGLRVFLGDESGSDATLRKSSNNNPGQTTGLRQRKPAHLNNGTGRTHSPEPFDGSNAYDGDEEGSPGTPNQRTVEHFRGPAGNDGGWLARMAALLVGEDPTQCYALICGNCHMHNGLARKEDFGFITYYCPHCNALNSSRQNEDHDLVPNSGKESPSSQSDIIIGPAGASLASSGAVSPVASSLPTVEELSAEDSGEKASSDQPAS</sequence>
<proteinExistence type="predicted"/>
<evidence type="ECO:0000313" key="4">
    <source>
        <dbReference type="EMBL" id="KAG2575613.1"/>
    </source>
</evidence>
<feature type="region of interest" description="Disordered" evidence="1">
    <location>
        <begin position="468"/>
        <end position="492"/>
    </location>
</feature>
<dbReference type="Pfam" id="PF10058">
    <property type="entry name" value="Zn_ribbon_10"/>
    <property type="match status" value="1"/>
</dbReference>
<dbReference type="GO" id="GO:0071786">
    <property type="term" value="P:endoplasmic reticulum tubular network organization"/>
    <property type="evidence" value="ECO:0007669"/>
    <property type="project" value="InterPro"/>
</dbReference>
<feature type="region of interest" description="Disordered" evidence="1">
    <location>
        <begin position="117"/>
        <end position="159"/>
    </location>
</feature>
<keyword evidence="2" id="KW-1133">Transmembrane helix</keyword>
<keyword evidence="2" id="KW-0472">Membrane</keyword>
<feature type="compositionally biased region" description="Polar residues" evidence="1">
    <location>
        <begin position="345"/>
        <end position="358"/>
    </location>
</feature>
<name>A0A8T0QRC3_PANVG</name>
<keyword evidence="5" id="KW-1185">Reference proteome</keyword>
<evidence type="ECO:0000259" key="3">
    <source>
        <dbReference type="Pfam" id="PF10058"/>
    </source>
</evidence>
<feature type="compositionally biased region" description="Basic and acidic residues" evidence="1">
    <location>
        <begin position="7"/>
        <end position="17"/>
    </location>
</feature>
<feature type="region of interest" description="Disordered" evidence="1">
    <location>
        <begin position="509"/>
        <end position="533"/>
    </location>
</feature>
<feature type="domain" description="Lunapark zinc ribbon" evidence="3">
    <location>
        <begin position="414"/>
        <end position="464"/>
    </location>
</feature>
<evidence type="ECO:0000313" key="5">
    <source>
        <dbReference type="Proteomes" id="UP000823388"/>
    </source>
</evidence>
<feature type="region of interest" description="Disordered" evidence="1">
    <location>
        <begin position="1"/>
        <end position="27"/>
    </location>
</feature>
<protein>
    <recommendedName>
        <fullName evidence="3">Lunapark zinc ribbon domain-containing protein</fullName>
    </recommendedName>
</protein>
<feature type="compositionally biased region" description="Low complexity" evidence="1">
    <location>
        <begin position="133"/>
        <end position="146"/>
    </location>
</feature>
<keyword evidence="2" id="KW-0812">Transmembrane</keyword>
<dbReference type="PANTHER" id="PTHR22166">
    <property type="entry name" value="ENDOPLASMIC RETICULUM JUNCTION FORMATION PROTEIN LUNAPARK"/>
    <property type="match status" value="1"/>
</dbReference>
<evidence type="ECO:0000256" key="2">
    <source>
        <dbReference type="SAM" id="Phobius"/>
    </source>
</evidence>
<dbReference type="PANTHER" id="PTHR22166:SF34">
    <property type="entry name" value="OS04G0672900 PROTEIN"/>
    <property type="match status" value="1"/>
</dbReference>
<feature type="compositionally biased region" description="Polar residues" evidence="1">
    <location>
        <begin position="479"/>
        <end position="488"/>
    </location>
</feature>
<comment type="caution">
    <text evidence="4">The sequence shown here is derived from an EMBL/GenBank/DDBJ whole genome shotgun (WGS) entry which is preliminary data.</text>
</comment>
<feature type="transmembrane region" description="Helical" evidence="2">
    <location>
        <begin position="240"/>
        <end position="261"/>
    </location>
</feature>
<feature type="region of interest" description="Disordered" evidence="1">
    <location>
        <begin position="339"/>
        <end position="409"/>
    </location>
</feature>